<evidence type="ECO:0000313" key="1">
    <source>
        <dbReference type="EMBL" id="KAI5663524.1"/>
    </source>
</evidence>
<name>A0ACC0ATT1_CATRO</name>
<sequence length="106" mass="11994">MEMRSRPCMWIGQASSSREREGFDRQLYVARDVPALTQKRKKVKASDWEQTKAAEGGLVDPELIPLYGSDMAWTEGPSILEIRGKTVVDSDRARNAMHRLNVLTMA</sequence>
<evidence type="ECO:0000313" key="2">
    <source>
        <dbReference type="Proteomes" id="UP001060085"/>
    </source>
</evidence>
<organism evidence="1 2">
    <name type="scientific">Catharanthus roseus</name>
    <name type="common">Madagascar periwinkle</name>
    <name type="synonym">Vinca rosea</name>
    <dbReference type="NCBI Taxonomy" id="4058"/>
    <lineage>
        <taxon>Eukaryota</taxon>
        <taxon>Viridiplantae</taxon>
        <taxon>Streptophyta</taxon>
        <taxon>Embryophyta</taxon>
        <taxon>Tracheophyta</taxon>
        <taxon>Spermatophyta</taxon>
        <taxon>Magnoliopsida</taxon>
        <taxon>eudicotyledons</taxon>
        <taxon>Gunneridae</taxon>
        <taxon>Pentapetalae</taxon>
        <taxon>asterids</taxon>
        <taxon>lamiids</taxon>
        <taxon>Gentianales</taxon>
        <taxon>Apocynaceae</taxon>
        <taxon>Rauvolfioideae</taxon>
        <taxon>Vinceae</taxon>
        <taxon>Catharanthinae</taxon>
        <taxon>Catharanthus</taxon>
    </lineage>
</organism>
<keyword evidence="2" id="KW-1185">Reference proteome</keyword>
<dbReference type="EMBL" id="CM044705">
    <property type="protein sequence ID" value="KAI5663524.1"/>
    <property type="molecule type" value="Genomic_DNA"/>
</dbReference>
<reference evidence="2" key="1">
    <citation type="journal article" date="2023" name="Nat. Plants">
        <title>Single-cell RNA sequencing provides a high-resolution roadmap for understanding the multicellular compartmentation of specialized metabolism.</title>
        <authorList>
            <person name="Sun S."/>
            <person name="Shen X."/>
            <person name="Li Y."/>
            <person name="Li Y."/>
            <person name="Wang S."/>
            <person name="Li R."/>
            <person name="Zhang H."/>
            <person name="Shen G."/>
            <person name="Guo B."/>
            <person name="Wei J."/>
            <person name="Xu J."/>
            <person name="St-Pierre B."/>
            <person name="Chen S."/>
            <person name="Sun C."/>
        </authorList>
    </citation>
    <scope>NUCLEOTIDE SEQUENCE [LARGE SCALE GENOMIC DNA]</scope>
</reference>
<gene>
    <name evidence="1" type="ORF">M9H77_22847</name>
</gene>
<dbReference type="Proteomes" id="UP001060085">
    <property type="component" value="Linkage Group LG05"/>
</dbReference>
<protein>
    <submittedName>
        <fullName evidence="1">Uncharacterized protein</fullName>
    </submittedName>
</protein>
<accession>A0ACC0ATT1</accession>
<proteinExistence type="predicted"/>
<comment type="caution">
    <text evidence="1">The sequence shown here is derived from an EMBL/GenBank/DDBJ whole genome shotgun (WGS) entry which is preliminary data.</text>
</comment>